<comment type="caution">
    <text evidence="1">The sequence shown here is derived from an EMBL/GenBank/DDBJ whole genome shotgun (WGS) entry which is preliminary data.</text>
</comment>
<dbReference type="EMBL" id="JAGFNK010000305">
    <property type="protein sequence ID" value="KAI9453372.1"/>
    <property type="molecule type" value="Genomic_DNA"/>
</dbReference>
<evidence type="ECO:0000313" key="2">
    <source>
        <dbReference type="Proteomes" id="UP001207468"/>
    </source>
</evidence>
<sequence>MTRTLNCVTNGLFVGTAARYNDDLFIVIGMCSLGRLFLTIAYVFRALQQSHSSFVRALVPRSPASPDWLPRLVAHSPDSMQAFFLPVFSLLTSVPSSLVPLGRTNLSSWQHRHSTVPTYTFTLVSLIWRADNYTCNNCPLF</sequence>
<protein>
    <submittedName>
        <fullName evidence="1">Uncharacterized protein</fullName>
    </submittedName>
</protein>
<dbReference type="Proteomes" id="UP001207468">
    <property type="component" value="Unassembled WGS sequence"/>
</dbReference>
<gene>
    <name evidence="1" type="ORF">F5148DRAFT_477027</name>
</gene>
<name>A0ACC0TY91_9AGAM</name>
<proteinExistence type="predicted"/>
<reference evidence="1" key="1">
    <citation type="submission" date="2021-03" db="EMBL/GenBank/DDBJ databases">
        <title>Evolutionary priming and transition to the ectomycorrhizal habit in an iconic lineage of mushroom-forming fungi: is preadaptation a requirement?</title>
        <authorList>
            <consortium name="DOE Joint Genome Institute"/>
            <person name="Looney B.P."/>
            <person name="Miyauchi S."/>
            <person name="Morin E."/>
            <person name="Drula E."/>
            <person name="Courty P.E."/>
            <person name="Chicoki N."/>
            <person name="Fauchery L."/>
            <person name="Kohler A."/>
            <person name="Kuo A."/>
            <person name="LaButti K."/>
            <person name="Pangilinan J."/>
            <person name="Lipzen A."/>
            <person name="Riley R."/>
            <person name="Andreopoulos W."/>
            <person name="He G."/>
            <person name="Johnson J."/>
            <person name="Barry K.W."/>
            <person name="Grigoriev I.V."/>
            <person name="Nagy L."/>
            <person name="Hibbett D."/>
            <person name="Henrissat B."/>
            <person name="Matheny P.B."/>
            <person name="Labbe J."/>
            <person name="Martin A.F."/>
        </authorList>
    </citation>
    <scope>NUCLEOTIDE SEQUENCE</scope>
    <source>
        <strain evidence="1">BPL698</strain>
    </source>
</reference>
<evidence type="ECO:0000313" key="1">
    <source>
        <dbReference type="EMBL" id="KAI9453372.1"/>
    </source>
</evidence>
<accession>A0ACC0TY91</accession>
<keyword evidence="2" id="KW-1185">Reference proteome</keyword>
<organism evidence="1 2">
    <name type="scientific">Russula earlei</name>
    <dbReference type="NCBI Taxonomy" id="71964"/>
    <lineage>
        <taxon>Eukaryota</taxon>
        <taxon>Fungi</taxon>
        <taxon>Dikarya</taxon>
        <taxon>Basidiomycota</taxon>
        <taxon>Agaricomycotina</taxon>
        <taxon>Agaricomycetes</taxon>
        <taxon>Russulales</taxon>
        <taxon>Russulaceae</taxon>
        <taxon>Russula</taxon>
    </lineage>
</organism>